<name>A0A974HGC8_XENLA</name>
<accession>A0A974HGC8</accession>
<evidence type="ECO:0000313" key="2">
    <source>
        <dbReference type="Proteomes" id="UP000694892"/>
    </source>
</evidence>
<dbReference type="EMBL" id="CM004476">
    <property type="protein sequence ID" value="OCT76982.1"/>
    <property type="molecule type" value="Genomic_DNA"/>
</dbReference>
<reference evidence="2" key="1">
    <citation type="journal article" date="2016" name="Nature">
        <title>Genome evolution in the allotetraploid frog Xenopus laevis.</title>
        <authorList>
            <person name="Session A.M."/>
            <person name="Uno Y."/>
            <person name="Kwon T."/>
            <person name="Chapman J.A."/>
            <person name="Toyoda A."/>
            <person name="Takahashi S."/>
            <person name="Fukui A."/>
            <person name="Hikosaka A."/>
            <person name="Suzuki A."/>
            <person name="Kondo M."/>
            <person name="van Heeringen S.J."/>
            <person name="Quigley I."/>
            <person name="Heinz S."/>
            <person name="Ogino H."/>
            <person name="Ochi H."/>
            <person name="Hellsten U."/>
            <person name="Lyons J.B."/>
            <person name="Simakov O."/>
            <person name="Putnam N."/>
            <person name="Stites J."/>
            <person name="Kuroki Y."/>
            <person name="Tanaka T."/>
            <person name="Michiue T."/>
            <person name="Watanabe M."/>
            <person name="Bogdanovic O."/>
            <person name="Lister R."/>
            <person name="Georgiou G."/>
            <person name="Paranjpe S.S."/>
            <person name="van Kruijsbergen I."/>
            <person name="Shu S."/>
            <person name="Carlson J."/>
            <person name="Kinoshita T."/>
            <person name="Ohta Y."/>
            <person name="Mawaribuchi S."/>
            <person name="Jenkins J."/>
            <person name="Grimwood J."/>
            <person name="Schmutz J."/>
            <person name="Mitros T."/>
            <person name="Mozaffari S.V."/>
            <person name="Suzuki Y."/>
            <person name="Haramoto Y."/>
            <person name="Yamamoto T.S."/>
            <person name="Takagi C."/>
            <person name="Heald R."/>
            <person name="Miller K."/>
            <person name="Haudenschild C."/>
            <person name="Kitzman J."/>
            <person name="Nakayama T."/>
            <person name="Izutsu Y."/>
            <person name="Robert J."/>
            <person name="Fortriede J."/>
            <person name="Burns K."/>
            <person name="Lotay V."/>
            <person name="Karimi K."/>
            <person name="Yasuoka Y."/>
            <person name="Dichmann D.S."/>
            <person name="Flajnik M.F."/>
            <person name="Houston D.W."/>
            <person name="Shendure J."/>
            <person name="DuPasquier L."/>
            <person name="Vize P.D."/>
            <person name="Zorn A.M."/>
            <person name="Ito M."/>
            <person name="Marcotte E.M."/>
            <person name="Wallingford J.B."/>
            <person name="Ito Y."/>
            <person name="Asashima M."/>
            <person name="Ueno N."/>
            <person name="Matsuda Y."/>
            <person name="Veenstra G.J."/>
            <person name="Fujiyama A."/>
            <person name="Harland R.M."/>
            <person name="Taira M."/>
            <person name="Rokhsar D.S."/>
        </authorList>
    </citation>
    <scope>NUCLEOTIDE SEQUENCE [LARGE SCALE GENOMIC DNA]</scope>
    <source>
        <strain evidence="2">J</strain>
    </source>
</reference>
<sequence>MLHWLHMMARYSSDTCMSLITLLAGGSAEYEPTSLCVSFTPNGEISINNLHCLNDLPFHVRENQSYSTCVKGTLTICFPRKKITGALQ</sequence>
<proteinExistence type="predicted"/>
<protein>
    <submittedName>
        <fullName evidence="1">Uncharacterized protein</fullName>
    </submittedName>
</protein>
<gene>
    <name evidence="1" type="ORF">XELAEV_18032185mg</name>
</gene>
<dbReference type="AlphaFoldDB" id="A0A974HGC8"/>
<dbReference type="Proteomes" id="UP000694892">
    <property type="component" value="Chromosome 6L"/>
</dbReference>
<organism evidence="1 2">
    <name type="scientific">Xenopus laevis</name>
    <name type="common">African clawed frog</name>
    <dbReference type="NCBI Taxonomy" id="8355"/>
    <lineage>
        <taxon>Eukaryota</taxon>
        <taxon>Metazoa</taxon>
        <taxon>Chordata</taxon>
        <taxon>Craniata</taxon>
        <taxon>Vertebrata</taxon>
        <taxon>Euteleostomi</taxon>
        <taxon>Amphibia</taxon>
        <taxon>Batrachia</taxon>
        <taxon>Anura</taxon>
        <taxon>Pipoidea</taxon>
        <taxon>Pipidae</taxon>
        <taxon>Xenopodinae</taxon>
        <taxon>Xenopus</taxon>
        <taxon>Xenopus</taxon>
    </lineage>
</organism>
<evidence type="ECO:0000313" key="1">
    <source>
        <dbReference type="EMBL" id="OCT76982.1"/>
    </source>
</evidence>